<feature type="domain" description="TauD/TfdA-like" evidence="4">
    <location>
        <begin position="36"/>
        <end position="354"/>
    </location>
</feature>
<dbReference type="GO" id="GO:0017000">
    <property type="term" value="P:antibiotic biosynthetic process"/>
    <property type="evidence" value="ECO:0007669"/>
    <property type="project" value="UniProtKB-KW"/>
</dbReference>
<evidence type="ECO:0000256" key="3">
    <source>
        <dbReference type="ARBA" id="ARBA00023194"/>
    </source>
</evidence>
<dbReference type="RefSeq" id="WP_135763510.1">
    <property type="nucleotide sequence ID" value="NZ_RQHV01000038.1"/>
</dbReference>
<evidence type="ECO:0000256" key="1">
    <source>
        <dbReference type="ARBA" id="ARBA00001954"/>
    </source>
</evidence>
<dbReference type="SUPFAM" id="SSF51197">
    <property type="entry name" value="Clavaminate synthase-like"/>
    <property type="match status" value="1"/>
</dbReference>
<sequence length="356" mass="41257">MVVRSTVKKPSIFEKTFLSQEKLPIVYQARNDSDKDSIANWISKNEKEWQRDLGLYGAILLRGFGLKTALDFEAVALATKDKLGDFYLGTSPRDKLTDYVFTASELPPHYPIMQHAEMSFLDNPPKKLFFFAKQASYYGGETPLTDLRKVYNLIDPEIKKKIETKGIRYQRKYDGPSSGSRFSLWKTKRWDEMFNTTNIPEVEKIAKKNRFELKWEGVDSLTIFNKQSGFRKHPKLGTTAWHNHTQVFHFDTPVIEVWKIFKRQKTLRSLGVALLLTVITWFKKLGDSSNYAMHVTYGDGEEFTSKEISAICNTFWENLSAFRWENGDVLIIDNFSVSHGRMPFNGDREILVSWTV</sequence>
<comment type="caution">
    <text evidence="5">The sequence shown here is derived from an EMBL/GenBank/DDBJ whole genome shotgun (WGS) entry which is preliminary data.</text>
</comment>
<accession>A0A4R9LRU3</accession>
<dbReference type="InterPro" id="IPR042098">
    <property type="entry name" value="TauD-like_sf"/>
</dbReference>
<dbReference type="PANTHER" id="PTHR10696">
    <property type="entry name" value="GAMMA-BUTYROBETAINE HYDROXYLASE-RELATED"/>
    <property type="match status" value="1"/>
</dbReference>
<protein>
    <submittedName>
        <fullName evidence="5">Taurine dioxygenase</fullName>
    </submittedName>
</protein>
<evidence type="ECO:0000256" key="2">
    <source>
        <dbReference type="ARBA" id="ARBA00023002"/>
    </source>
</evidence>
<dbReference type="Proteomes" id="UP000298264">
    <property type="component" value="Unassembled WGS sequence"/>
</dbReference>
<dbReference type="AlphaFoldDB" id="A0A4R9LRU3"/>
<keyword evidence="6" id="KW-1185">Reference proteome</keyword>
<comment type="cofactor">
    <cofactor evidence="1">
        <name>Fe(2+)</name>
        <dbReference type="ChEBI" id="CHEBI:29033"/>
    </cofactor>
</comment>
<dbReference type="InterPro" id="IPR050411">
    <property type="entry name" value="AlphaKG_dependent_hydroxylases"/>
</dbReference>
<keyword evidence="3" id="KW-0045">Antibiotic biosynthesis</keyword>
<dbReference type="PANTHER" id="PTHR10696:SF56">
    <property type="entry name" value="TAUD_TFDA-LIKE DOMAIN-CONTAINING PROTEIN"/>
    <property type="match status" value="1"/>
</dbReference>
<evidence type="ECO:0000313" key="5">
    <source>
        <dbReference type="EMBL" id="TGN11660.1"/>
    </source>
</evidence>
<evidence type="ECO:0000259" key="4">
    <source>
        <dbReference type="Pfam" id="PF02668"/>
    </source>
</evidence>
<proteinExistence type="predicted"/>
<keyword evidence="2" id="KW-0560">Oxidoreductase</keyword>
<dbReference type="InterPro" id="IPR003819">
    <property type="entry name" value="TauD/TfdA-like"/>
</dbReference>
<evidence type="ECO:0000313" key="6">
    <source>
        <dbReference type="Proteomes" id="UP000298264"/>
    </source>
</evidence>
<dbReference type="Pfam" id="PF02668">
    <property type="entry name" value="TauD"/>
    <property type="match status" value="1"/>
</dbReference>
<dbReference type="Gene3D" id="3.60.130.10">
    <property type="entry name" value="Clavaminate synthase-like"/>
    <property type="match status" value="1"/>
</dbReference>
<dbReference type="OrthoDB" id="9769888at2"/>
<gene>
    <name evidence="5" type="ORF">EHS11_06060</name>
</gene>
<organism evidence="5 6">
    <name type="scientific">Leptospira ilyithenensis</name>
    <dbReference type="NCBI Taxonomy" id="2484901"/>
    <lineage>
        <taxon>Bacteria</taxon>
        <taxon>Pseudomonadati</taxon>
        <taxon>Spirochaetota</taxon>
        <taxon>Spirochaetia</taxon>
        <taxon>Leptospirales</taxon>
        <taxon>Leptospiraceae</taxon>
        <taxon>Leptospira</taxon>
    </lineage>
</organism>
<keyword evidence="5" id="KW-0223">Dioxygenase</keyword>
<name>A0A4R9LRU3_9LEPT</name>
<reference evidence="5" key="1">
    <citation type="journal article" date="2019" name="PLoS Negl. Trop. Dis.">
        <title>Revisiting the worldwide diversity of Leptospira species in the environment.</title>
        <authorList>
            <person name="Vincent A.T."/>
            <person name="Schiettekatte O."/>
            <person name="Bourhy P."/>
            <person name="Veyrier F.J."/>
            <person name="Picardeau M."/>
        </authorList>
    </citation>
    <scope>NUCLEOTIDE SEQUENCE [LARGE SCALE GENOMIC DNA]</scope>
    <source>
        <strain evidence="5">201400974</strain>
    </source>
</reference>
<dbReference type="GO" id="GO:0016706">
    <property type="term" value="F:2-oxoglutarate-dependent dioxygenase activity"/>
    <property type="evidence" value="ECO:0007669"/>
    <property type="project" value="UniProtKB-ARBA"/>
</dbReference>
<dbReference type="EMBL" id="RQHV01000038">
    <property type="protein sequence ID" value="TGN11660.1"/>
    <property type="molecule type" value="Genomic_DNA"/>
</dbReference>